<accession>A0ABN8FSF7</accession>
<evidence type="ECO:0000313" key="2">
    <source>
        <dbReference type="Proteomes" id="UP000838749"/>
    </source>
</evidence>
<proteinExistence type="predicted"/>
<sequence length="102" mass="11392">MSEETQGLAEVYTFAKPFIFEGQETKEVTLDFDNLSGNDIISCDRQYRAEQRGGISLAPEMDKAYLAYVVAKAAGVHVELIRTAKAKDFTALTLRARNFLLL</sequence>
<evidence type="ECO:0000313" key="1">
    <source>
        <dbReference type="EMBL" id="CAH1058850.1"/>
    </source>
</evidence>
<protein>
    <recommendedName>
        <fullName evidence="3">Phage tail assembly protein</fullName>
    </recommendedName>
</protein>
<keyword evidence="2" id="KW-1185">Reference proteome</keyword>
<dbReference type="RefSeq" id="WP_234540716.1">
    <property type="nucleotide sequence ID" value="NZ_CAKMAB010000040.1"/>
</dbReference>
<organism evidence="1 2">
    <name type="scientific">Paenibacillus pseudetheri</name>
    <dbReference type="NCBI Taxonomy" id="2897682"/>
    <lineage>
        <taxon>Bacteria</taxon>
        <taxon>Bacillati</taxon>
        <taxon>Bacillota</taxon>
        <taxon>Bacilli</taxon>
        <taxon>Bacillales</taxon>
        <taxon>Paenibacillaceae</taxon>
        <taxon>Paenibacillus</taxon>
    </lineage>
</organism>
<dbReference type="Proteomes" id="UP000838749">
    <property type="component" value="Unassembled WGS sequence"/>
</dbReference>
<comment type="caution">
    <text evidence="1">The sequence shown here is derived from an EMBL/GenBank/DDBJ whole genome shotgun (WGS) entry which is preliminary data.</text>
</comment>
<gene>
    <name evidence="1" type="ORF">PAECIP111894_05036</name>
</gene>
<evidence type="ECO:0008006" key="3">
    <source>
        <dbReference type="Google" id="ProtNLM"/>
    </source>
</evidence>
<name>A0ABN8FSF7_9BACL</name>
<reference evidence="1" key="1">
    <citation type="submission" date="2021-12" db="EMBL/GenBank/DDBJ databases">
        <authorList>
            <person name="Criscuolo A."/>
        </authorList>
    </citation>
    <scope>NUCLEOTIDE SEQUENCE</scope>
    <source>
        <strain evidence="1">CIP111894</strain>
    </source>
</reference>
<dbReference type="EMBL" id="CAKMAB010000040">
    <property type="protein sequence ID" value="CAH1058850.1"/>
    <property type="molecule type" value="Genomic_DNA"/>
</dbReference>